<dbReference type="InterPro" id="IPR005496">
    <property type="entry name" value="Integral_membrane_TerC"/>
</dbReference>
<dbReference type="RefSeq" id="WP_094408251.1">
    <property type="nucleotide sequence ID" value="NZ_BMJZ01000006.1"/>
</dbReference>
<keyword evidence="5 6" id="KW-0472">Membrane</keyword>
<comment type="subcellular location">
    <subcellularLocation>
        <location evidence="1">Membrane</location>
        <topology evidence="1">Multi-pass membrane protein</topology>
    </subcellularLocation>
</comment>
<feature type="transmembrane region" description="Helical" evidence="6">
    <location>
        <begin position="78"/>
        <end position="96"/>
    </location>
</feature>
<name>A0A255XSE2_9PROT</name>
<dbReference type="Pfam" id="PF03741">
    <property type="entry name" value="TerC"/>
    <property type="match status" value="1"/>
</dbReference>
<evidence type="ECO:0000313" key="7">
    <source>
        <dbReference type="EMBL" id="OYQ19832.1"/>
    </source>
</evidence>
<keyword evidence="8" id="KW-1185">Reference proteome</keyword>
<dbReference type="PANTHER" id="PTHR30238:SF0">
    <property type="entry name" value="THYLAKOID MEMBRANE PROTEIN TERC, CHLOROPLASTIC"/>
    <property type="match status" value="1"/>
</dbReference>
<feature type="transmembrane region" description="Helical" evidence="6">
    <location>
        <begin position="103"/>
        <end position="125"/>
    </location>
</feature>
<feature type="transmembrane region" description="Helical" evidence="6">
    <location>
        <begin position="256"/>
        <end position="275"/>
    </location>
</feature>
<organism evidence="7 8">
    <name type="scientific">Elstera cyanobacteriorum</name>
    <dbReference type="NCBI Taxonomy" id="2022747"/>
    <lineage>
        <taxon>Bacteria</taxon>
        <taxon>Pseudomonadati</taxon>
        <taxon>Pseudomonadota</taxon>
        <taxon>Alphaproteobacteria</taxon>
        <taxon>Rhodospirillales</taxon>
        <taxon>Rhodospirillaceae</taxon>
        <taxon>Elstera</taxon>
    </lineage>
</organism>
<feature type="transmembrane region" description="Helical" evidence="6">
    <location>
        <begin position="188"/>
        <end position="218"/>
    </location>
</feature>
<evidence type="ECO:0000313" key="8">
    <source>
        <dbReference type="Proteomes" id="UP000216361"/>
    </source>
</evidence>
<dbReference type="Proteomes" id="UP000216361">
    <property type="component" value="Unassembled WGS sequence"/>
</dbReference>
<evidence type="ECO:0000256" key="3">
    <source>
        <dbReference type="ARBA" id="ARBA00022692"/>
    </source>
</evidence>
<keyword evidence="3 6" id="KW-0812">Transmembrane</keyword>
<comment type="similarity">
    <text evidence="2">Belongs to the TerC family.</text>
</comment>
<evidence type="ECO:0000256" key="1">
    <source>
        <dbReference type="ARBA" id="ARBA00004141"/>
    </source>
</evidence>
<evidence type="ECO:0000256" key="4">
    <source>
        <dbReference type="ARBA" id="ARBA00022989"/>
    </source>
</evidence>
<dbReference type="PANTHER" id="PTHR30238">
    <property type="entry name" value="MEMBRANE BOUND PREDICTED REDOX MODULATOR"/>
    <property type="match status" value="1"/>
</dbReference>
<dbReference type="InterPro" id="IPR022369">
    <property type="entry name" value="Integral_membrane_TerC_rswitch"/>
</dbReference>
<dbReference type="AlphaFoldDB" id="A0A255XSE2"/>
<feature type="transmembrane region" description="Helical" evidence="6">
    <location>
        <begin position="281"/>
        <end position="299"/>
    </location>
</feature>
<reference evidence="7 8" key="1">
    <citation type="submission" date="2017-07" db="EMBL/GenBank/DDBJ databases">
        <title>Elstera cyanobacteriorum sp. nov., a novel bacterium isolated from cyanobacterial aggregates in a eutrophic lake.</title>
        <authorList>
            <person name="Cai H."/>
        </authorList>
    </citation>
    <scope>NUCLEOTIDE SEQUENCE [LARGE SCALE GENOMIC DNA]</scope>
    <source>
        <strain evidence="7 8">TH019</strain>
    </source>
</reference>
<evidence type="ECO:0000256" key="5">
    <source>
        <dbReference type="ARBA" id="ARBA00023136"/>
    </source>
</evidence>
<evidence type="ECO:0000256" key="6">
    <source>
        <dbReference type="SAM" id="Phobius"/>
    </source>
</evidence>
<dbReference type="OrthoDB" id="9783692at2"/>
<dbReference type="NCBIfam" id="TIGR03718">
    <property type="entry name" value="R_switched_Alx"/>
    <property type="match status" value="1"/>
</dbReference>
<protein>
    <submittedName>
        <fullName evidence="7">Tellurium resistance protein TerC</fullName>
    </submittedName>
</protein>
<feature type="transmembrane region" description="Helical" evidence="6">
    <location>
        <begin position="131"/>
        <end position="149"/>
    </location>
</feature>
<feature type="transmembrane region" description="Helical" evidence="6">
    <location>
        <begin position="6"/>
        <end position="26"/>
    </location>
</feature>
<proteinExistence type="inferred from homology"/>
<gene>
    <name evidence="7" type="ORF">CHR90_06850</name>
</gene>
<feature type="transmembrane region" description="Helical" evidence="6">
    <location>
        <begin position="224"/>
        <end position="244"/>
    </location>
</feature>
<dbReference type="GO" id="GO:0016020">
    <property type="term" value="C:membrane"/>
    <property type="evidence" value="ECO:0007669"/>
    <property type="project" value="UniProtKB-SubCell"/>
</dbReference>
<feature type="transmembrane region" description="Helical" evidence="6">
    <location>
        <begin position="38"/>
        <end position="58"/>
    </location>
</feature>
<sequence length="309" mass="34515">MDMPLWAWLGFNALVLVLLALDLGVLNKKERAMGAREALKLSAFYIVIALLFNVGIWYSLGEVKALEFLTGYLIEKSLSLDNIFVIALIFGSLQVPPQYQHRVLFWGILGALVMRAIMIFAGTALIMELHWLIYVFGGFLIITGAKMLFASDKEPDPANHPILRFCRKHFRVTEGYEGKAFFVRRNGLLYLTPLFLALILVEVTDLVFAVDSIPAIFAITTDPFIVYTSNVFAILGLRALYFALASIIHRFEYLKYGLALVLVLVGTKMVMVDFWKMPTPLALGLTVGLIGGSILLSLWKTRGQKAESA</sequence>
<keyword evidence="4 6" id="KW-1133">Transmembrane helix</keyword>
<dbReference type="EMBL" id="NOXS01000030">
    <property type="protein sequence ID" value="OYQ19832.1"/>
    <property type="molecule type" value="Genomic_DNA"/>
</dbReference>
<evidence type="ECO:0000256" key="2">
    <source>
        <dbReference type="ARBA" id="ARBA00007511"/>
    </source>
</evidence>
<comment type="caution">
    <text evidence="7">The sequence shown here is derived from an EMBL/GenBank/DDBJ whole genome shotgun (WGS) entry which is preliminary data.</text>
</comment>
<accession>A0A255XSE2</accession>